<evidence type="ECO:0000256" key="7">
    <source>
        <dbReference type="ARBA" id="ARBA00023306"/>
    </source>
</evidence>
<keyword evidence="7" id="KW-0131">Cell cycle</keyword>
<dbReference type="GO" id="GO:0005886">
    <property type="term" value="C:plasma membrane"/>
    <property type="evidence" value="ECO:0007669"/>
    <property type="project" value="TreeGrafter"/>
</dbReference>
<feature type="domain" description="POTRA" evidence="9">
    <location>
        <begin position="53"/>
        <end position="122"/>
    </location>
</feature>
<keyword evidence="2" id="KW-1003">Cell membrane</keyword>
<sequence length="247" mass="26393">MSRGSGTREATEERFAQRAARVRGQRARRWLVLLLVIGLLVGLGWLVGFSSVLATREVEVTGADPADRAEIEQIAQEQVGTPLARVDGDGVSRTITAEVPGAAHATVERDWPHNLKVKVTSRVPALAVRLEEDRFRLLDLDGVAIRTVGSAPKDVPTVTADGGAEVSGHGVRAAQGMLAALPDDLREQVDDVTVDSADQITFTLGRTEVVWGDGSSPDLKVRVIKILLDKKPKTIDVSAPDTPVTTG</sequence>
<dbReference type="PANTHER" id="PTHR37820">
    <property type="entry name" value="CELL DIVISION PROTEIN DIVIB"/>
    <property type="match status" value="1"/>
</dbReference>
<dbReference type="PROSITE" id="PS51779">
    <property type="entry name" value="POTRA"/>
    <property type="match status" value="1"/>
</dbReference>
<evidence type="ECO:0000256" key="3">
    <source>
        <dbReference type="ARBA" id="ARBA00022618"/>
    </source>
</evidence>
<dbReference type="InterPro" id="IPR050487">
    <property type="entry name" value="FtsQ_DivIB"/>
</dbReference>
<evidence type="ECO:0000256" key="4">
    <source>
        <dbReference type="ARBA" id="ARBA00022692"/>
    </source>
</evidence>
<dbReference type="EMBL" id="CP013290">
    <property type="protein sequence ID" value="APH01121.1"/>
    <property type="molecule type" value="Genomic_DNA"/>
</dbReference>
<evidence type="ECO:0000256" key="8">
    <source>
        <dbReference type="SAM" id="Phobius"/>
    </source>
</evidence>
<comment type="subcellular location">
    <subcellularLocation>
        <location evidence="1">Membrane</location>
    </subcellularLocation>
</comment>
<evidence type="ECO:0000259" key="9">
    <source>
        <dbReference type="PROSITE" id="PS51779"/>
    </source>
</evidence>
<dbReference type="RefSeq" id="WP_072624281.1">
    <property type="nucleotide sequence ID" value="NZ_CP013290.1"/>
</dbReference>
<evidence type="ECO:0000256" key="2">
    <source>
        <dbReference type="ARBA" id="ARBA00022475"/>
    </source>
</evidence>
<protein>
    <recommendedName>
        <fullName evidence="9">POTRA domain-containing protein</fullName>
    </recommendedName>
</protein>
<feature type="transmembrane region" description="Helical" evidence="8">
    <location>
        <begin position="30"/>
        <end position="53"/>
    </location>
</feature>
<evidence type="ECO:0000313" key="11">
    <source>
        <dbReference type="Proteomes" id="UP000182938"/>
    </source>
</evidence>
<evidence type="ECO:0000313" key="10">
    <source>
        <dbReference type="EMBL" id="APH01121.1"/>
    </source>
</evidence>
<evidence type="ECO:0000256" key="5">
    <source>
        <dbReference type="ARBA" id="ARBA00022989"/>
    </source>
</evidence>
<dbReference type="Pfam" id="PF08478">
    <property type="entry name" value="POTRA_1"/>
    <property type="match status" value="1"/>
</dbReference>
<gene>
    <name evidence="10" type="ORF">ASJ30_05860</name>
</gene>
<name>A0A1L3MFI5_9MICO</name>
<dbReference type="Proteomes" id="UP000182938">
    <property type="component" value="Chromosome"/>
</dbReference>
<dbReference type="KEGG" id="jte:ASJ30_05860"/>
<accession>A0A1L3MFI5</accession>
<dbReference type="Gene3D" id="3.10.20.310">
    <property type="entry name" value="membrane protein fhac"/>
    <property type="match status" value="1"/>
</dbReference>
<dbReference type="InterPro" id="IPR034746">
    <property type="entry name" value="POTRA"/>
</dbReference>
<dbReference type="AlphaFoldDB" id="A0A1L3MFI5"/>
<keyword evidence="6 8" id="KW-0472">Membrane</keyword>
<dbReference type="GO" id="GO:0051301">
    <property type="term" value="P:cell division"/>
    <property type="evidence" value="ECO:0007669"/>
    <property type="project" value="UniProtKB-KW"/>
</dbReference>
<keyword evidence="11" id="KW-1185">Reference proteome</keyword>
<reference evidence="10 11" key="1">
    <citation type="submission" date="2015-11" db="EMBL/GenBank/DDBJ databases">
        <authorList>
            <person name="Zhang Y."/>
            <person name="Guo Z."/>
        </authorList>
    </citation>
    <scope>NUCLEOTIDE SEQUENCE [LARGE SCALE GENOMIC DNA]</scope>
    <source>
        <strain evidence="10 11">YFY001</strain>
    </source>
</reference>
<organism evidence="10 11">
    <name type="scientific">Janibacter indicus</name>
    <dbReference type="NCBI Taxonomy" id="857417"/>
    <lineage>
        <taxon>Bacteria</taxon>
        <taxon>Bacillati</taxon>
        <taxon>Actinomycetota</taxon>
        <taxon>Actinomycetes</taxon>
        <taxon>Micrococcales</taxon>
        <taxon>Intrasporangiaceae</taxon>
        <taxon>Janibacter</taxon>
    </lineage>
</organism>
<keyword evidence="3" id="KW-0132">Cell division</keyword>
<proteinExistence type="predicted"/>
<dbReference type="PANTHER" id="PTHR37820:SF1">
    <property type="entry name" value="CELL DIVISION PROTEIN FTSQ"/>
    <property type="match status" value="1"/>
</dbReference>
<keyword evidence="4 8" id="KW-0812">Transmembrane</keyword>
<dbReference type="InterPro" id="IPR013685">
    <property type="entry name" value="POTRA_FtsQ_type"/>
</dbReference>
<evidence type="ECO:0000256" key="1">
    <source>
        <dbReference type="ARBA" id="ARBA00004370"/>
    </source>
</evidence>
<evidence type="ECO:0000256" key="6">
    <source>
        <dbReference type="ARBA" id="ARBA00023136"/>
    </source>
</evidence>
<keyword evidence="5 8" id="KW-1133">Transmembrane helix</keyword>